<dbReference type="EMBL" id="HBUF01091469">
    <property type="protein sequence ID" value="CAG6635805.1"/>
    <property type="molecule type" value="Transcribed_RNA"/>
</dbReference>
<evidence type="ECO:0000256" key="1">
    <source>
        <dbReference type="SAM" id="Phobius"/>
    </source>
</evidence>
<sequence length="177" mass="20967">MISRPIPIVIACAVHWFHFNDGFFLDELIGVLDELIRFLVCTIVSLVFFMVCFITITDSIQIFLFERYIKIITESSTEHENVVKFPEVRHEHFHNTVECLLAYHDDSKLDAKLHETSTRRTFFLSITPNPRVLSRITYKFTFKESNIKDTRIVVDELEQVYFYCKRFIKFSLSSQIL</sequence>
<organism evidence="2">
    <name type="scientific">Cacopsylla melanoneura</name>
    <dbReference type="NCBI Taxonomy" id="428564"/>
    <lineage>
        <taxon>Eukaryota</taxon>
        <taxon>Metazoa</taxon>
        <taxon>Ecdysozoa</taxon>
        <taxon>Arthropoda</taxon>
        <taxon>Hexapoda</taxon>
        <taxon>Insecta</taxon>
        <taxon>Pterygota</taxon>
        <taxon>Neoptera</taxon>
        <taxon>Paraneoptera</taxon>
        <taxon>Hemiptera</taxon>
        <taxon>Sternorrhyncha</taxon>
        <taxon>Psylloidea</taxon>
        <taxon>Psyllidae</taxon>
        <taxon>Psyllinae</taxon>
        <taxon>Cacopsylla</taxon>
    </lineage>
</organism>
<accession>A0A8D8QQP4</accession>
<evidence type="ECO:0000313" key="2">
    <source>
        <dbReference type="EMBL" id="CAG6635805.1"/>
    </source>
</evidence>
<keyword evidence="1" id="KW-0472">Membrane</keyword>
<reference evidence="2" key="1">
    <citation type="submission" date="2021-05" db="EMBL/GenBank/DDBJ databases">
        <authorList>
            <person name="Alioto T."/>
            <person name="Alioto T."/>
            <person name="Gomez Garrido J."/>
        </authorList>
    </citation>
    <scope>NUCLEOTIDE SEQUENCE</scope>
</reference>
<keyword evidence="1" id="KW-0812">Transmembrane</keyword>
<keyword evidence="1" id="KW-1133">Transmembrane helix</keyword>
<proteinExistence type="predicted"/>
<dbReference type="EMBL" id="HBUF01091467">
    <property type="protein sequence ID" value="CAG6635800.1"/>
    <property type="molecule type" value="Transcribed_RNA"/>
</dbReference>
<name>A0A8D8QQP4_9HEMI</name>
<dbReference type="EMBL" id="HBUF01091468">
    <property type="protein sequence ID" value="CAG6635802.1"/>
    <property type="molecule type" value="Transcribed_RNA"/>
</dbReference>
<protein>
    <submittedName>
        <fullName evidence="2">Uncharacterized protein</fullName>
    </submittedName>
</protein>
<dbReference type="AlphaFoldDB" id="A0A8D8QQP4"/>
<feature type="transmembrane region" description="Helical" evidence="1">
    <location>
        <begin position="35"/>
        <end position="57"/>
    </location>
</feature>